<protein>
    <submittedName>
        <fullName evidence="1">Uncharacterized protein</fullName>
    </submittedName>
</protein>
<gene>
    <name evidence="1" type="ORF">CN97_02780</name>
</gene>
<reference evidence="1 2" key="1">
    <citation type="submission" date="2014-03" db="EMBL/GenBank/DDBJ databases">
        <title>Genome of Haematobacter massiliensis CCUG 47968.</title>
        <authorList>
            <person name="Wang D."/>
            <person name="Wang G."/>
        </authorList>
    </citation>
    <scope>NUCLEOTIDE SEQUENCE [LARGE SCALE GENOMIC DNA]</scope>
    <source>
        <strain evidence="1 2">CCUG 47968</strain>
    </source>
</reference>
<proteinExistence type="predicted"/>
<dbReference type="AlphaFoldDB" id="A0A086XX99"/>
<dbReference type="Proteomes" id="UP000028826">
    <property type="component" value="Unassembled WGS sequence"/>
</dbReference>
<dbReference type="EMBL" id="JGYG01000015">
    <property type="protein sequence ID" value="KFI26649.1"/>
    <property type="molecule type" value="Genomic_DNA"/>
</dbReference>
<dbReference type="OrthoDB" id="4731087at2"/>
<organism evidence="1 2">
    <name type="scientific">Haematobacter massiliensis</name>
    <dbReference type="NCBI Taxonomy" id="195105"/>
    <lineage>
        <taxon>Bacteria</taxon>
        <taxon>Pseudomonadati</taxon>
        <taxon>Pseudomonadota</taxon>
        <taxon>Alphaproteobacteria</taxon>
        <taxon>Rhodobacterales</taxon>
        <taxon>Paracoccaceae</taxon>
        <taxon>Haematobacter</taxon>
    </lineage>
</organism>
<sequence length="112" mass="12567">MNIRQGEVRFIPVDDLGSHETRPIVATNGVIIVGESESHHHHVLDADGVTVMERINVPAGMRILEAIVEKPTRLRQTAGNPHGSHEIAPGKYEIRIKREFNPFMEMARRVAD</sequence>
<name>A0A086XX99_9RHOB</name>
<keyword evidence="2" id="KW-1185">Reference proteome</keyword>
<comment type="caution">
    <text evidence="1">The sequence shown here is derived from an EMBL/GenBank/DDBJ whole genome shotgun (WGS) entry which is preliminary data.</text>
</comment>
<dbReference type="STRING" id="195105.CN97_02780"/>
<dbReference type="RefSeq" id="WP_035713817.1">
    <property type="nucleotide sequence ID" value="NZ_JGYG01000015.1"/>
</dbReference>
<evidence type="ECO:0000313" key="2">
    <source>
        <dbReference type="Proteomes" id="UP000028826"/>
    </source>
</evidence>
<accession>A0A086XX99</accession>
<dbReference type="eggNOG" id="ENOG502ZSDC">
    <property type="taxonomic scope" value="Bacteria"/>
</dbReference>
<evidence type="ECO:0000313" key="1">
    <source>
        <dbReference type="EMBL" id="KFI26649.1"/>
    </source>
</evidence>